<feature type="compositionally biased region" description="Basic and acidic residues" evidence="1">
    <location>
        <begin position="12"/>
        <end position="27"/>
    </location>
</feature>
<feature type="compositionally biased region" description="Acidic residues" evidence="1">
    <location>
        <begin position="36"/>
        <end position="52"/>
    </location>
</feature>
<reference evidence="2" key="1">
    <citation type="submission" date="2020-06" db="EMBL/GenBank/DDBJ databases">
        <authorList>
            <person name="Li T."/>
            <person name="Hu X."/>
            <person name="Zhang T."/>
            <person name="Song X."/>
            <person name="Zhang H."/>
            <person name="Dai N."/>
            <person name="Sheng W."/>
            <person name="Hou X."/>
            <person name="Wei L."/>
        </authorList>
    </citation>
    <scope>NUCLEOTIDE SEQUENCE</scope>
    <source>
        <strain evidence="2">KEN8</strain>
        <tissue evidence="2">Leaf</tissue>
    </source>
</reference>
<dbReference type="PANTHER" id="PTHR31973:SF187">
    <property type="entry name" value="MUTATOR TRANSPOSASE MUDRA PROTEIN"/>
    <property type="match status" value="1"/>
</dbReference>
<gene>
    <name evidence="2" type="ORF">Scaly_0587700</name>
</gene>
<dbReference type="EMBL" id="JACGWM010000003">
    <property type="protein sequence ID" value="KAL0383004.1"/>
    <property type="molecule type" value="Genomic_DNA"/>
</dbReference>
<sequence length="209" mass="23328">MVSDNIDDDDLFDKYVDGEGDMVRDHSQSNLGLGDSGDDSGDEDVVDSENDFDDARLSDVEGDGSAYPVYNPVESYDPTFELRMIFSSKTEFKKVVQSHAIKTKRNLKFTKNENRLWDYAEEVRTKNHGSTVILGTENENGEVRFSRFYVCFNALKQGFLWGCKPIIGVDGAHLKGVHGGVLLTAVGVDPNHNTYPIAYAIVRNECNET</sequence>
<evidence type="ECO:0000256" key="1">
    <source>
        <dbReference type="SAM" id="MobiDB-lite"/>
    </source>
</evidence>
<feature type="region of interest" description="Disordered" evidence="1">
    <location>
        <begin position="1"/>
        <end position="60"/>
    </location>
</feature>
<reference evidence="2" key="2">
    <citation type="journal article" date="2024" name="Plant">
        <title>Genomic evolution and insights into agronomic trait innovations of Sesamum species.</title>
        <authorList>
            <person name="Miao H."/>
            <person name="Wang L."/>
            <person name="Qu L."/>
            <person name="Liu H."/>
            <person name="Sun Y."/>
            <person name="Le M."/>
            <person name="Wang Q."/>
            <person name="Wei S."/>
            <person name="Zheng Y."/>
            <person name="Lin W."/>
            <person name="Duan Y."/>
            <person name="Cao H."/>
            <person name="Xiong S."/>
            <person name="Wang X."/>
            <person name="Wei L."/>
            <person name="Li C."/>
            <person name="Ma Q."/>
            <person name="Ju M."/>
            <person name="Zhao R."/>
            <person name="Li G."/>
            <person name="Mu C."/>
            <person name="Tian Q."/>
            <person name="Mei H."/>
            <person name="Zhang T."/>
            <person name="Gao T."/>
            <person name="Zhang H."/>
        </authorList>
    </citation>
    <scope>NUCLEOTIDE SEQUENCE</scope>
    <source>
        <strain evidence="2">KEN8</strain>
    </source>
</reference>
<evidence type="ECO:0008006" key="3">
    <source>
        <dbReference type="Google" id="ProtNLM"/>
    </source>
</evidence>
<dbReference type="AlphaFoldDB" id="A0AAW2RSF4"/>
<proteinExistence type="predicted"/>
<accession>A0AAW2RSF4</accession>
<feature type="compositionally biased region" description="Acidic residues" evidence="1">
    <location>
        <begin position="1"/>
        <end position="11"/>
    </location>
</feature>
<protein>
    <recommendedName>
        <fullName evidence="3">MULE transposase domain-containing protein</fullName>
    </recommendedName>
</protein>
<dbReference type="PANTHER" id="PTHR31973">
    <property type="entry name" value="POLYPROTEIN, PUTATIVE-RELATED"/>
    <property type="match status" value="1"/>
</dbReference>
<comment type="caution">
    <text evidence="2">The sequence shown here is derived from an EMBL/GenBank/DDBJ whole genome shotgun (WGS) entry which is preliminary data.</text>
</comment>
<organism evidence="2">
    <name type="scientific">Sesamum calycinum</name>
    <dbReference type="NCBI Taxonomy" id="2727403"/>
    <lineage>
        <taxon>Eukaryota</taxon>
        <taxon>Viridiplantae</taxon>
        <taxon>Streptophyta</taxon>
        <taxon>Embryophyta</taxon>
        <taxon>Tracheophyta</taxon>
        <taxon>Spermatophyta</taxon>
        <taxon>Magnoliopsida</taxon>
        <taxon>eudicotyledons</taxon>
        <taxon>Gunneridae</taxon>
        <taxon>Pentapetalae</taxon>
        <taxon>asterids</taxon>
        <taxon>lamiids</taxon>
        <taxon>Lamiales</taxon>
        <taxon>Pedaliaceae</taxon>
        <taxon>Sesamum</taxon>
    </lineage>
</organism>
<evidence type="ECO:0000313" key="2">
    <source>
        <dbReference type="EMBL" id="KAL0383004.1"/>
    </source>
</evidence>
<name>A0AAW2RSF4_9LAMI</name>